<dbReference type="EMBL" id="FUKP01000051">
    <property type="protein sequence ID" value="SJN29551.1"/>
    <property type="molecule type" value="Genomic_DNA"/>
</dbReference>
<dbReference type="Proteomes" id="UP000196230">
    <property type="component" value="Unassembled WGS sequence"/>
</dbReference>
<feature type="compositionally biased region" description="Basic and acidic residues" evidence="1">
    <location>
        <begin position="80"/>
        <end position="116"/>
    </location>
</feature>
<evidence type="ECO:0000313" key="4">
    <source>
        <dbReference type="Proteomes" id="UP000196230"/>
    </source>
</evidence>
<accession>A0A1R4JBN2</accession>
<sequence>MEMLPWFAWIPIVAILVWGAVQIAQLITGRSVEGLEGSGLSDRMDELEYRLSELESWSDQVGDAPRRPAVERGGASGGESLEHRIERLEARADRREARDRDRDDWDRQAKDLGLED</sequence>
<keyword evidence="2" id="KW-0812">Transmembrane</keyword>
<keyword evidence="2" id="KW-0472">Membrane</keyword>
<name>A0A1R4JBN2_9MICC</name>
<evidence type="ECO:0000256" key="2">
    <source>
        <dbReference type="SAM" id="Phobius"/>
    </source>
</evidence>
<feature type="transmembrane region" description="Helical" evidence="2">
    <location>
        <begin position="6"/>
        <end position="27"/>
    </location>
</feature>
<dbReference type="AlphaFoldDB" id="A0A1R4JBN2"/>
<gene>
    <name evidence="3" type="ORF">FM125_07690</name>
</gene>
<evidence type="ECO:0000313" key="3">
    <source>
        <dbReference type="EMBL" id="SJN29551.1"/>
    </source>
</evidence>
<proteinExistence type="predicted"/>
<organism evidence="3 4">
    <name type="scientific">Micrococcus lylae</name>
    <dbReference type="NCBI Taxonomy" id="1273"/>
    <lineage>
        <taxon>Bacteria</taxon>
        <taxon>Bacillati</taxon>
        <taxon>Actinomycetota</taxon>
        <taxon>Actinomycetes</taxon>
        <taxon>Micrococcales</taxon>
        <taxon>Micrococcaceae</taxon>
        <taxon>Micrococcus</taxon>
    </lineage>
</organism>
<dbReference type="RefSeq" id="WP_087134185.1">
    <property type="nucleotide sequence ID" value="NZ_CP126965.1"/>
</dbReference>
<protein>
    <submittedName>
        <fullName evidence="3">Uncharacterized protein</fullName>
    </submittedName>
</protein>
<reference evidence="3 4" key="1">
    <citation type="submission" date="2017-02" db="EMBL/GenBank/DDBJ databases">
        <authorList>
            <person name="Peterson S.W."/>
        </authorList>
    </citation>
    <scope>NUCLEOTIDE SEQUENCE [LARGE SCALE GENOMIC DNA]</scope>
    <source>
        <strain evidence="3 4">2B3F</strain>
    </source>
</reference>
<keyword evidence="2" id="KW-1133">Transmembrane helix</keyword>
<feature type="region of interest" description="Disordered" evidence="1">
    <location>
        <begin position="58"/>
        <end position="116"/>
    </location>
</feature>
<evidence type="ECO:0000256" key="1">
    <source>
        <dbReference type="SAM" id="MobiDB-lite"/>
    </source>
</evidence>